<proteinExistence type="predicted"/>
<evidence type="ECO:0000313" key="1">
    <source>
        <dbReference type="EMBL" id="GJD54327.1"/>
    </source>
</evidence>
<keyword evidence="4" id="KW-1185">Reference proteome</keyword>
<reference evidence="2 3" key="1">
    <citation type="submission" date="2019-06" db="EMBL/GenBank/DDBJ databases">
        <authorList>
            <person name="Rodrigo-Torres L."/>
            <person name="Arahal R. D."/>
            <person name="Lucena T."/>
        </authorList>
    </citation>
    <scope>NUCLEOTIDE SEQUENCE [LARGE SCALE GENOMIC DNA]</scope>
    <source>
        <strain evidence="2 3">SW08-7</strain>
    </source>
</reference>
<dbReference type="Proteomes" id="UP001055303">
    <property type="component" value="Unassembled WGS sequence"/>
</dbReference>
<evidence type="ECO:0000313" key="3">
    <source>
        <dbReference type="Proteomes" id="UP000401717"/>
    </source>
</evidence>
<name>A0A564FYF5_9HYPH</name>
<evidence type="ECO:0000313" key="4">
    <source>
        <dbReference type="Proteomes" id="UP001055303"/>
    </source>
</evidence>
<organism evidence="2 3">
    <name type="scientific">Methylobacterium dankookense</name>
    <dbReference type="NCBI Taxonomy" id="560405"/>
    <lineage>
        <taxon>Bacteria</taxon>
        <taxon>Pseudomonadati</taxon>
        <taxon>Pseudomonadota</taxon>
        <taxon>Alphaproteobacteria</taxon>
        <taxon>Hyphomicrobiales</taxon>
        <taxon>Methylobacteriaceae</taxon>
        <taxon>Methylobacterium</taxon>
    </lineage>
</organism>
<dbReference type="AlphaFoldDB" id="A0A564FYF5"/>
<dbReference type="EMBL" id="CABFVH010000015">
    <property type="protein sequence ID" value="VUF13022.1"/>
    <property type="molecule type" value="Genomic_DNA"/>
</dbReference>
<accession>A0A564FYF5</accession>
<reference evidence="1" key="3">
    <citation type="submission" date="2021-08" db="EMBL/GenBank/DDBJ databases">
        <authorList>
            <person name="Tani A."/>
            <person name="Ola A."/>
            <person name="Ogura Y."/>
            <person name="Katsura K."/>
            <person name="Hayashi T."/>
        </authorList>
    </citation>
    <scope>NUCLEOTIDE SEQUENCE</scope>
    <source>
        <strain evidence="1">DSM 22415</strain>
    </source>
</reference>
<evidence type="ECO:0000313" key="2">
    <source>
        <dbReference type="EMBL" id="VUF13022.1"/>
    </source>
</evidence>
<protein>
    <submittedName>
        <fullName evidence="2">Uncharacterized protein</fullName>
    </submittedName>
</protein>
<sequence>MRARPAVAVEAIMRAVHGTLTAAGTSGAYVGLLQSCLVTGEDGEPTGEARTLVDGYFDLRRAAEDLHRQLGPDAAR</sequence>
<gene>
    <name evidence="1" type="ORF">IFDJLNFL_0198</name>
    <name evidence="2" type="ORF">MTDSW087_02720</name>
</gene>
<dbReference type="Proteomes" id="UP000401717">
    <property type="component" value="Unassembled WGS sequence"/>
</dbReference>
<dbReference type="EMBL" id="BPQI01000004">
    <property type="protein sequence ID" value="GJD54327.1"/>
    <property type="molecule type" value="Genomic_DNA"/>
</dbReference>
<reference evidence="1" key="2">
    <citation type="journal article" date="2021" name="Front. Microbiol.">
        <title>Comprehensive Comparative Genomics and Phenotyping of Methylobacterium Species.</title>
        <authorList>
            <person name="Alessa O."/>
            <person name="Ogura Y."/>
            <person name="Fujitani Y."/>
            <person name="Takami H."/>
            <person name="Hayashi T."/>
            <person name="Sahin N."/>
            <person name="Tani A."/>
        </authorList>
    </citation>
    <scope>NUCLEOTIDE SEQUENCE</scope>
    <source>
        <strain evidence="1">DSM 22415</strain>
    </source>
</reference>